<keyword evidence="2" id="KW-1185">Reference proteome</keyword>
<dbReference type="PROSITE" id="PS51257">
    <property type="entry name" value="PROKAR_LIPOPROTEIN"/>
    <property type="match status" value="1"/>
</dbReference>
<dbReference type="RefSeq" id="WP_210895804.1">
    <property type="nucleotide sequence ID" value="NZ_CP071696.1"/>
</dbReference>
<evidence type="ECO:0000313" key="2">
    <source>
        <dbReference type="Proteomes" id="UP000671914"/>
    </source>
</evidence>
<dbReference type="KEGG" id="aarc:G127AT_08020"/>
<reference evidence="1" key="1">
    <citation type="submission" date="2021-03" db="EMBL/GenBank/DDBJ databases">
        <title>Agromyces archimandritus sp. nov., isolated from the cockroach Archimandrita tessellata.</title>
        <authorList>
            <person name="Guzman J."/>
            <person name="Ortuzar M."/>
            <person name="Poehlein A."/>
            <person name="Daniel R."/>
            <person name="Trujillo M."/>
            <person name="Vilcinskas A."/>
        </authorList>
    </citation>
    <scope>NUCLEOTIDE SEQUENCE</scope>
    <source>
        <strain evidence="1">G127AT</strain>
    </source>
</reference>
<name>A0A975FKA0_9MICO</name>
<dbReference type="Proteomes" id="UP000671914">
    <property type="component" value="Chromosome"/>
</dbReference>
<evidence type="ECO:0008006" key="3">
    <source>
        <dbReference type="Google" id="ProtNLM"/>
    </source>
</evidence>
<dbReference type="EMBL" id="CP071696">
    <property type="protein sequence ID" value="QTX03332.1"/>
    <property type="molecule type" value="Genomic_DNA"/>
</dbReference>
<proteinExistence type="predicted"/>
<sequence>MVLKHRNAPRFALVAGVVGILVLSGCAESPGAVPKTRDLEPTSLSAGAEFLYECLAEFGWGDAVKLEWDGVEASSETIPDAQYEHFDADRSACMKRLDDRTAAMSPREVAEVYRHELETRECLIKQGYASSTPPSEQEFIDSYFSSPWMAYDDSGIDLARMPQDEWKQLNIACPQPSWALGGD</sequence>
<gene>
    <name evidence="1" type="ORF">G127AT_08020</name>
</gene>
<evidence type="ECO:0000313" key="1">
    <source>
        <dbReference type="EMBL" id="QTX03332.1"/>
    </source>
</evidence>
<organism evidence="1 2">
    <name type="scientific">Agromyces archimandritae</name>
    <dbReference type="NCBI Taxonomy" id="2781962"/>
    <lineage>
        <taxon>Bacteria</taxon>
        <taxon>Bacillati</taxon>
        <taxon>Actinomycetota</taxon>
        <taxon>Actinomycetes</taxon>
        <taxon>Micrococcales</taxon>
        <taxon>Microbacteriaceae</taxon>
        <taxon>Agromyces</taxon>
    </lineage>
</organism>
<protein>
    <recommendedName>
        <fullName evidence="3">Lipoprotein</fullName>
    </recommendedName>
</protein>
<accession>A0A975FKA0</accession>
<dbReference type="AlphaFoldDB" id="A0A975FKA0"/>